<evidence type="ECO:0000313" key="4">
    <source>
        <dbReference type="Proteomes" id="UP000186513"/>
    </source>
</evidence>
<dbReference type="Gene3D" id="3.30.750.24">
    <property type="entry name" value="STAS domain"/>
    <property type="match status" value="1"/>
</dbReference>
<evidence type="ECO:0000256" key="1">
    <source>
        <dbReference type="SAM" id="MobiDB-lite"/>
    </source>
</evidence>
<feature type="compositionally biased region" description="Low complexity" evidence="1">
    <location>
        <begin position="28"/>
        <end position="42"/>
    </location>
</feature>
<evidence type="ECO:0000313" key="3">
    <source>
        <dbReference type="EMBL" id="SFZ70287.1"/>
    </source>
</evidence>
<feature type="domain" description="STAS" evidence="2">
    <location>
        <begin position="360"/>
        <end position="420"/>
    </location>
</feature>
<feature type="region of interest" description="Disordered" evidence="1">
    <location>
        <begin position="1"/>
        <end position="48"/>
    </location>
</feature>
<dbReference type="InterPro" id="IPR036513">
    <property type="entry name" value="STAS_dom_sf"/>
</dbReference>
<sequence length="420" mass="45703">MVFSFFKKKDVEPDLPMPRQPRIVQPKPAQAPGSAEPEAAPAAEEKAEARELPALDFSTVGSLTISEGGGINVMESSDVLSPAMEQAAISFANDQLDDAISILASELDHCDRRYALDTWLMLFDLYQMRNRHAEFDELALKFVVAFERSAPVWQSGTGTGSAKPAAPAQAKAGGPYFLFPQKLIGDGIEALLDQLEKLTQGGVLVRVDFGRIEEVESAAAAAIVQRLAKLKKKKAKLQPTGGPGLAEKLKGKIEVMRREPDEAPFWLLLMEVYQFLGLQEDFENAAVDYAVTFEMSPPSWDATAKTKTAAEVAKEEARLRAEAPVPEPVQDAFGFEGPIVEATEAKFAPLQQYASEHAEVRIDFSRVSRVDFVSAGMLMNVLVGLTVQGKPITIVGANELVVALFRIMGIADIASIVRKK</sequence>
<dbReference type="PROSITE" id="PS50801">
    <property type="entry name" value="STAS"/>
    <property type="match status" value="1"/>
</dbReference>
<accession>A0A1K2H3T6</accession>
<proteinExistence type="predicted"/>
<name>A0A1K2H3T6_9NEIS</name>
<dbReference type="InterPro" id="IPR002645">
    <property type="entry name" value="STAS_dom"/>
</dbReference>
<keyword evidence="4" id="KW-1185">Reference proteome</keyword>
<dbReference type="AlphaFoldDB" id="A0A1K2H3T6"/>
<gene>
    <name evidence="3" type="ORF">SAMN02745887_00143</name>
</gene>
<evidence type="ECO:0000259" key="2">
    <source>
        <dbReference type="PROSITE" id="PS50801"/>
    </source>
</evidence>
<protein>
    <submittedName>
        <fullName evidence="3">STAS domain-containing protein</fullName>
    </submittedName>
</protein>
<reference evidence="3 4" key="1">
    <citation type="submission" date="2016-11" db="EMBL/GenBank/DDBJ databases">
        <authorList>
            <person name="Jaros S."/>
            <person name="Januszkiewicz K."/>
            <person name="Wedrychowicz H."/>
        </authorList>
    </citation>
    <scope>NUCLEOTIDE SEQUENCE [LARGE SCALE GENOMIC DNA]</scope>
    <source>
        <strain evidence="3 4">DSM 18899</strain>
    </source>
</reference>
<dbReference type="EMBL" id="FPKR01000001">
    <property type="protein sequence ID" value="SFZ70287.1"/>
    <property type="molecule type" value="Genomic_DNA"/>
</dbReference>
<dbReference type="Pfam" id="PF13466">
    <property type="entry name" value="STAS_2"/>
    <property type="match status" value="1"/>
</dbReference>
<dbReference type="SUPFAM" id="SSF52091">
    <property type="entry name" value="SpoIIaa-like"/>
    <property type="match status" value="1"/>
</dbReference>
<dbReference type="InterPro" id="IPR058548">
    <property type="entry name" value="MlaB-like_STAS"/>
</dbReference>
<organism evidence="3 4">
    <name type="scientific">Chitinimonas taiwanensis DSM 18899</name>
    <dbReference type="NCBI Taxonomy" id="1121279"/>
    <lineage>
        <taxon>Bacteria</taxon>
        <taxon>Pseudomonadati</taxon>
        <taxon>Pseudomonadota</taxon>
        <taxon>Betaproteobacteria</taxon>
        <taxon>Neisseriales</taxon>
        <taxon>Chitinibacteraceae</taxon>
        <taxon>Chitinimonas</taxon>
    </lineage>
</organism>
<dbReference type="Proteomes" id="UP000186513">
    <property type="component" value="Unassembled WGS sequence"/>
</dbReference>
<dbReference type="STRING" id="1121279.SAMN02745887_00143"/>